<dbReference type="InterPro" id="IPR036869">
    <property type="entry name" value="J_dom_sf"/>
</dbReference>
<dbReference type="PROSITE" id="PS50076">
    <property type="entry name" value="DNAJ_2"/>
    <property type="match status" value="1"/>
</dbReference>
<dbReference type="PRINTS" id="PR00625">
    <property type="entry name" value="JDOMAIN"/>
</dbReference>
<reference evidence="2 3" key="1">
    <citation type="submission" date="2018-03" db="EMBL/GenBank/DDBJ databases">
        <title>The ancient ancestry and fast evolution of plastids.</title>
        <authorList>
            <person name="Moore K.R."/>
            <person name="Magnabosco C."/>
            <person name="Momper L."/>
            <person name="Gold D.A."/>
            <person name="Bosak T."/>
            <person name="Fournier G.P."/>
        </authorList>
    </citation>
    <scope>NUCLEOTIDE SEQUENCE [LARGE SCALE GENOMIC DNA]</scope>
    <source>
        <strain evidence="2 3">CCALA 016</strain>
    </source>
</reference>
<dbReference type="PANTHER" id="PTHR44825:SF1">
    <property type="entry name" value="DNAJ HOMOLOG SUBFAMILY C MEMBER 4"/>
    <property type="match status" value="1"/>
</dbReference>
<evidence type="ECO:0000313" key="2">
    <source>
        <dbReference type="EMBL" id="PSF37187.1"/>
    </source>
</evidence>
<sequence>MIDTNHYQTLEISQQATQQEIKNAYRRLVKQFHPDSLEETASHERIIEINAAYEILGDPKHRQVYDRQINQSENYLVATQRQQRTADAQKQYQRDRAAQKDTEFYISQWYQKIYLPLNRLINQILNSLPKKIEDLSADPFDDELMEQFQAYLEKCRTHLQKAKQIFSSQPNPSKLAKAAAHFYHCLNQISDGIDELERFTLSYDDHALHTGQELFRIASSLKREAQHATLKYYSQ</sequence>
<gene>
    <name evidence="2" type="ORF">C7H19_11930</name>
</gene>
<comment type="caution">
    <text evidence="2">The sequence shown here is derived from an EMBL/GenBank/DDBJ whole genome shotgun (WGS) entry which is preliminary data.</text>
</comment>
<dbReference type="AlphaFoldDB" id="A0A2T1LXS8"/>
<evidence type="ECO:0000259" key="1">
    <source>
        <dbReference type="PROSITE" id="PS50076"/>
    </source>
</evidence>
<dbReference type="SMART" id="SM00271">
    <property type="entry name" value="DnaJ"/>
    <property type="match status" value="1"/>
</dbReference>
<dbReference type="OrthoDB" id="9779889at2"/>
<dbReference type="EMBL" id="PXOH01000011">
    <property type="protein sequence ID" value="PSF37187.1"/>
    <property type="molecule type" value="Genomic_DNA"/>
</dbReference>
<accession>A0A2T1LXS8</accession>
<dbReference type="Gene3D" id="1.10.287.110">
    <property type="entry name" value="DnaJ domain"/>
    <property type="match status" value="1"/>
</dbReference>
<dbReference type="Pfam" id="PF00226">
    <property type="entry name" value="DnaJ"/>
    <property type="match status" value="1"/>
</dbReference>
<dbReference type="PANTHER" id="PTHR44825">
    <property type="match status" value="1"/>
</dbReference>
<dbReference type="Proteomes" id="UP000239001">
    <property type="component" value="Unassembled WGS sequence"/>
</dbReference>
<protein>
    <submittedName>
        <fullName evidence="2">Molecular chaperone DnaJ</fullName>
    </submittedName>
</protein>
<dbReference type="InterPro" id="IPR001623">
    <property type="entry name" value="DnaJ_domain"/>
</dbReference>
<dbReference type="CDD" id="cd06257">
    <property type="entry name" value="DnaJ"/>
    <property type="match status" value="1"/>
</dbReference>
<name>A0A2T1LXS8_9CHRO</name>
<evidence type="ECO:0000313" key="3">
    <source>
        <dbReference type="Proteomes" id="UP000239001"/>
    </source>
</evidence>
<feature type="domain" description="J" evidence="1">
    <location>
        <begin position="5"/>
        <end position="69"/>
    </location>
</feature>
<dbReference type="InterPro" id="IPR052763">
    <property type="entry name" value="DnaJ_C4"/>
</dbReference>
<reference evidence="2 3" key="2">
    <citation type="submission" date="2018-03" db="EMBL/GenBank/DDBJ databases">
        <authorList>
            <person name="Keele B.F."/>
        </authorList>
    </citation>
    <scope>NUCLEOTIDE SEQUENCE [LARGE SCALE GENOMIC DNA]</scope>
    <source>
        <strain evidence="2 3">CCALA 016</strain>
    </source>
</reference>
<organism evidence="2 3">
    <name type="scientific">Aphanothece hegewaldii CCALA 016</name>
    <dbReference type="NCBI Taxonomy" id="2107694"/>
    <lineage>
        <taxon>Bacteria</taxon>
        <taxon>Bacillati</taxon>
        <taxon>Cyanobacteriota</taxon>
        <taxon>Cyanophyceae</taxon>
        <taxon>Oscillatoriophycideae</taxon>
        <taxon>Chroococcales</taxon>
        <taxon>Aphanothecaceae</taxon>
        <taxon>Aphanothece</taxon>
    </lineage>
</organism>
<dbReference type="SUPFAM" id="SSF46565">
    <property type="entry name" value="Chaperone J-domain"/>
    <property type="match status" value="1"/>
</dbReference>
<proteinExistence type="predicted"/>
<dbReference type="RefSeq" id="WP_106457150.1">
    <property type="nucleotide sequence ID" value="NZ_PXOH01000011.1"/>
</dbReference>
<keyword evidence="3" id="KW-1185">Reference proteome</keyword>